<feature type="transmembrane region" description="Helical" evidence="1">
    <location>
        <begin position="77"/>
        <end position="98"/>
    </location>
</feature>
<evidence type="ECO:0000256" key="1">
    <source>
        <dbReference type="SAM" id="Phobius"/>
    </source>
</evidence>
<evidence type="ECO:0000259" key="2">
    <source>
        <dbReference type="Pfam" id="PF20151"/>
    </source>
</evidence>
<feature type="transmembrane region" description="Helical" evidence="1">
    <location>
        <begin position="122"/>
        <end position="144"/>
    </location>
</feature>
<dbReference type="AlphaFoldDB" id="A0A165E0Y0"/>
<feature type="transmembrane region" description="Helical" evidence="1">
    <location>
        <begin position="30"/>
        <end position="53"/>
    </location>
</feature>
<feature type="transmembrane region" description="Helical" evidence="1">
    <location>
        <begin position="271"/>
        <end position="290"/>
    </location>
</feature>
<feature type="transmembrane region" description="Helical" evidence="1">
    <location>
        <begin position="233"/>
        <end position="251"/>
    </location>
</feature>
<keyword evidence="1" id="KW-0472">Membrane</keyword>
<dbReference type="Proteomes" id="UP000077266">
    <property type="component" value="Unassembled WGS sequence"/>
</dbReference>
<accession>A0A165E0Y0</accession>
<keyword evidence="1" id="KW-0812">Transmembrane</keyword>
<dbReference type="Pfam" id="PF20151">
    <property type="entry name" value="DUF6533"/>
    <property type="match status" value="1"/>
</dbReference>
<feature type="transmembrane region" description="Helical" evidence="1">
    <location>
        <begin position="156"/>
        <end position="177"/>
    </location>
</feature>
<name>A0A165E0Y0_EXIGL</name>
<dbReference type="InterPro" id="IPR045340">
    <property type="entry name" value="DUF6533"/>
</dbReference>
<proteinExistence type="predicted"/>
<gene>
    <name evidence="3" type="ORF">EXIGLDRAFT_236582</name>
</gene>
<evidence type="ECO:0000313" key="3">
    <source>
        <dbReference type="EMBL" id="KZV85834.1"/>
    </source>
</evidence>
<dbReference type="OrthoDB" id="3349377at2759"/>
<reference evidence="3 4" key="1">
    <citation type="journal article" date="2016" name="Mol. Biol. Evol.">
        <title>Comparative Genomics of Early-Diverging Mushroom-Forming Fungi Provides Insights into the Origins of Lignocellulose Decay Capabilities.</title>
        <authorList>
            <person name="Nagy L.G."/>
            <person name="Riley R."/>
            <person name="Tritt A."/>
            <person name="Adam C."/>
            <person name="Daum C."/>
            <person name="Floudas D."/>
            <person name="Sun H."/>
            <person name="Yadav J.S."/>
            <person name="Pangilinan J."/>
            <person name="Larsson K.H."/>
            <person name="Matsuura K."/>
            <person name="Barry K."/>
            <person name="Labutti K."/>
            <person name="Kuo R."/>
            <person name="Ohm R.A."/>
            <person name="Bhattacharya S.S."/>
            <person name="Shirouzu T."/>
            <person name="Yoshinaga Y."/>
            <person name="Martin F.M."/>
            <person name="Grigoriev I.V."/>
            <person name="Hibbett D.S."/>
        </authorList>
    </citation>
    <scope>NUCLEOTIDE SEQUENCE [LARGE SCALE GENOMIC DNA]</scope>
    <source>
        <strain evidence="3 4">HHB12029</strain>
    </source>
</reference>
<dbReference type="InParanoid" id="A0A165E0Y0"/>
<sequence>MDVSGTPAGGLLDPTVSSQDTNVAQLVAHFYYVLNSSVSVNYCCVAALVWAVYDQLLTLGDEIDYIWSRPSRATDPIYFLTRYAGLASLAITFASYVWPDTTDLFSVATSTTSQYINVQTSWIAKFAPALDFALLWIVEVILQLRVHALYGSPRLAALNIFIFAMEVVLMLSLWLGWPILCSPLIFFGLFDDGSGDLGGTLTSSDDGGNHLFLSIANWDSACPNGSQGAIVPLYWIPAIIYELWLVGLALAKLRPRLRKHDIITPLVNDSIMYFVIIAVVMGAHLAMSTHRPFLAYSPMESLLWSPVRQSGALVSCSTYAAYICAVWTSQSSGVPGRQKVPVT</sequence>
<evidence type="ECO:0000313" key="4">
    <source>
        <dbReference type="Proteomes" id="UP000077266"/>
    </source>
</evidence>
<keyword evidence="4" id="KW-1185">Reference proteome</keyword>
<keyword evidence="1" id="KW-1133">Transmembrane helix</keyword>
<dbReference type="EMBL" id="KV426174">
    <property type="protein sequence ID" value="KZV85834.1"/>
    <property type="molecule type" value="Genomic_DNA"/>
</dbReference>
<organism evidence="3 4">
    <name type="scientific">Exidia glandulosa HHB12029</name>
    <dbReference type="NCBI Taxonomy" id="1314781"/>
    <lineage>
        <taxon>Eukaryota</taxon>
        <taxon>Fungi</taxon>
        <taxon>Dikarya</taxon>
        <taxon>Basidiomycota</taxon>
        <taxon>Agaricomycotina</taxon>
        <taxon>Agaricomycetes</taxon>
        <taxon>Auriculariales</taxon>
        <taxon>Exidiaceae</taxon>
        <taxon>Exidia</taxon>
    </lineage>
</organism>
<protein>
    <recommendedName>
        <fullName evidence="2">DUF6533 domain-containing protein</fullName>
    </recommendedName>
</protein>
<feature type="transmembrane region" description="Helical" evidence="1">
    <location>
        <begin position="310"/>
        <end position="329"/>
    </location>
</feature>
<feature type="domain" description="DUF6533" evidence="2">
    <location>
        <begin position="42"/>
        <end position="87"/>
    </location>
</feature>